<dbReference type="AlphaFoldDB" id="A0A0W8E139"/>
<evidence type="ECO:0000259" key="1">
    <source>
        <dbReference type="Pfam" id="PF04316"/>
    </source>
</evidence>
<keyword evidence="2" id="KW-0966">Cell projection</keyword>
<protein>
    <submittedName>
        <fullName evidence="2">Negative regulator of flagellin synthesis flgm</fullName>
    </submittedName>
</protein>
<evidence type="ECO:0000313" key="2">
    <source>
        <dbReference type="EMBL" id="KUG02334.1"/>
    </source>
</evidence>
<sequence>MIISKAQVQNIMKIYGKESSSARVDNIKSTGASKTDELSISSASRIMQKAMTAAKQAPDIRWEKVNQLKEKMAADNLDISDEEIAEKIIEQALLDEPV</sequence>
<organism evidence="2">
    <name type="scientific">hydrocarbon metagenome</name>
    <dbReference type="NCBI Taxonomy" id="938273"/>
    <lineage>
        <taxon>unclassified sequences</taxon>
        <taxon>metagenomes</taxon>
        <taxon>ecological metagenomes</taxon>
    </lineage>
</organism>
<accession>A0A0W8E139</accession>
<dbReference type="InterPro" id="IPR035890">
    <property type="entry name" value="Anti-sigma-28_factor_FlgM_sf"/>
</dbReference>
<keyword evidence="2" id="KW-0282">Flagellum</keyword>
<keyword evidence="2" id="KW-0969">Cilium</keyword>
<proteinExistence type="predicted"/>
<gene>
    <name evidence="2" type="ORF">ASZ90_020287</name>
</gene>
<comment type="caution">
    <text evidence="2">The sequence shown here is derived from an EMBL/GenBank/DDBJ whole genome shotgun (WGS) entry which is preliminary data.</text>
</comment>
<reference evidence="2" key="1">
    <citation type="journal article" date="2015" name="Proc. Natl. Acad. Sci. U.S.A.">
        <title>Networks of energetic and metabolic interactions define dynamics in microbial communities.</title>
        <authorList>
            <person name="Embree M."/>
            <person name="Liu J.K."/>
            <person name="Al-Bassam M.M."/>
            <person name="Zengler K."/>
        </authorList>
    </citation>
    <scope>NUCLEOTIDE SEQUENCE</scope>
</reference>
<dbReference type="EMBL" id="LNQE01001924">
    <property type="protein sequence ID" value="KUG02334.1"/>
    <property type="molecule type" value="Genomic_DNA"/>
</dbReference>
<dbReference type="InterPro" id="IPR031316">
    <property type="entry name" value="FlgM_C"/>
</dbReference>
<dbReference type="Pfam" id="PF04316">
    <property type="entry name" value="FlgM"/>
    <property type="match status" value="1"/>
</dbReference>
<dbReference type="SUPFAM" id="SSF101498">
    <property type="entry name" value="Anti-sigma factor FlgM"/>
    <property type="match status" value="1"/>
</dbReference>
<feature type="domain" description="Anti-sigma-28 factor FlgM C-terminal" evidence="1">
    <location>
        <begin position="36"/>
        <end position="90"/>
    </location>
</feature>
<name>A0A0W8E139_9ZZZZ</name>